<evidence type="ECO:0000313" key="8">
    <source>
        <dbReference type="Proteomes" id="UP000077280"/>
    </source>
</evidence>
<dbReference type="Pfam" id="PF03358">
    <property type="entry name" value="FMN_red"/>
    <property type="match status" value="1"/>
</dbReference>
<feature type="region of interest" description="Disordered" evidence="3">
    <location>
        <begin position="47"/>
        <end position="66"/>
    </location>
</feature>
<keyword evidence="8" id="KW-1185">Reference proteome</keyword>
<feature type="domain" description="NADPH-dependent FMN reductase-like" evidence="5">
    <location>
        <begin position="72"/>
        <end position="160"/>
    </location>
</feature>
<evidence type="ECO:0000256" key="2">
    <source>
        <dbReference type="ARBA" id="ARBA00022643"/>
    </source>
</evidence>
<dbReference type="InterPro" id="IPR029039">
    <property type="entry name" value="Flavoprotein-like_sf"/>
</dbReference>
<keyword evidence="4" id="KW-1133">Transmembrane helix</keyword>
<organism evidence="6 9">
    <name type="scientific">Pediococcus parvulus</name>
    <dbReference type="NCBI Taxonomy" id="54062"/>
    <lineage>
        <taxon>Bacteria</taxon>
        <taxon>Bacillati</taxon>
        <taxon>Bacillota</taxon>
        <taxon>Bacilli</taxon>
        <taxon>Lactobacillales</taxon>
        <taxon>Lactobacillaceae</taxon>
        <taxon>Pediococcus</taxon>
    </lineage>
</organism>
<protein>
    <recommendedName>
        <fullName evidence="5">NADPH-dependent FMN reductase-like domain-containing protein</fullName>
    </recommendedName>
</protein>
<reference evidence="7 8" key="1">
    <citation type="submission" date="2016-05" db="EMBL/GenBank/DDBJ databases">
        <title>Draft genome sequence of Pediococcus parvulus 2.6, a probiotic beta-glucan producer strain.</title>
        <authorList>
            <person name="Mohedano M.L."/>
            <person name="Perez-Ramos A."/>
            <person name="Duenas M.T."/>
            <person name="Lamontanara A."/>
            <person name="Orru L."/>
            <person name="Spano G."/>
            <person name="Capozzi V."/>
            <person name="Lopez P."/>
        </authorList>
    </citation>
    <scope>NUCLEOTIDE SEQUENCE [LARGE SCALE GENOMIC DNA]</scope>
    <source>
        <strain evidence="7 8">2.6</strain>
    </source>
</reference>
<dbReference type="Gene3D" id="3.40.50.360">
    <property type="match status" value="1"/>
</dbReference>
<sequence length="216" mass="23759">MRKFNIWIVLVVLIIGIGIGGVGFSLIEANENSGSSSNNMTVFKSSSNSAKNFSSTKNYTSPSHTKKSDKRVFINASMNTDGTTSSMAKTLFGDQSYKQINLASYNIPQVGRGEGDFNRVWKQLKTADVIVIGTPVYWSNMSGYLKTFIDHLQINNDLKNSDLYVIVQGADSDQSVAIDSTYGSLNRVSKRFDLNFVGIAQTDSQVSQLHDKMLGK</sequence>
<dbReference type="EMBL" id="LXND01000001">
    <property type="protein sequence ID" value="OAD65017.1"/>
    <property type="molecule type" value="Genomic_DNA"/>
</dbReference>
<evidence type="ECO:0000313" key="6">
    <source>
        <dbReference type="EMBL" id="MDV7694827.1"/>
    </source>
</evidence>
<feature type="transmembrane region" description="Helical" evidence="4">
    <location>
        <begin position="6"/>
        <end position="27"/>
    </location>
</feature>
<dbReference type="EMBL" id="WERX01000026">
    <property type="protein sequence ID" value="MDV7694827.1"/>
    <property type="molecule type" value="Genomic_DNA"/>
</dbReference>
<gene>
    <name evidence="7" type="ORF">A7K95_00175</name>
    <name evidence="6" type="ORF">GA842_08110</name>
</gene>
<proteinExistence type="predicted"/>
<evidence type="ECO:0000259" key="5">
    <source>
        <dbReference type="Pfam" id="PF03358"/>
    </source>
</evidence>
<dbReference type="RefSeq" id="WP_068804685.1">
    <property type="nucleotide sequence ID" value="NZ_LXND01000001.1"/>
</dbReference>
<dbReference type="InterPro" id="IPR051796">
    <property type="entry name" value="ISF_SsuE-like"/>
</dbReference>
<keyword evidence="4" id="KW-0812">Transmembrane</keyword>
<dbReference type="PANTHER" id="PTHR43278">
    <property type="entry name" value="NAD(P)H-DEPENDENT FMN-CONTAINING OXIDOREDUCTASE YWQN-RELATED"/>
    <property type="match status" value="1"/>
</dbReference>
<comment type="caution">
    <text evidence="6">The sequence shown here is derived from an EMBL/GenBank/DDBJ whole genome shotgun (WGS) entry which is preliminary data.</text>
</comment>
<evidence type="ECO:0000313" key="7">
    <source>
        <dbReference type="EMBL" id="OAD65017.1"/>
    </source>
</evidence>
<dbReference type="Proteomes" id="UP000077280">
    <property type="component" value="Unassembled WGS sequence"/>
</dbReference>
<accession>A0AAP5TFK3</accession>
<dbReference type="PANTHER" id="PTHR43278:SF4">
    <property type="entry name" value="NAD(P)H-DEPENDENT FMN-CONTAINING OXIDOREDUCTASE YWQN-RELATED"/>
    <property type="match status" value="1"/>
</dbReference>
<name>A0AAP5TFK3_9LACO</name>
<evidence type="ECO:0000256" key="4">
    <source>
        <dbReference type="SAM" id="Phobius"/>
    </source>
</evidence>
<keyword evidence="2" id="KW-0288">FMN</keyword>
<evidence type="ECO:0000256" key="1">
    <source>
        <dbReference type="ARBA" id="ARBA00022630"/>
    </source>
</evidence>
<keyword evidence="1" id="KW-0285">Flavoprotein</keyword>
<dbReference type="SUPFAM" id="SSF52218">
    <property type="entry name" value="Flavoproteins"/>
    <property type="match status" value="1"/>
</dbReference>
<dbReference type="Proteomes" id="UP001275867">
    <property type="component" value="Unassembled WGS sequence"/>
</dbReference>
<dbReference type="AlphaFoldDB" id="A0AAP5TFK3"/>
<evidence type="ECO:0000256" key="3">
    <source>
        <dbReference type="SAM" id="MobiDB-lite"/>
    </source>
</evidence>
<evidence type="ECO:0000313" key="9">
    <source>
        <dbReference type="Proteomes" id="UP001275867"/>
    </source>
</evidence>
<dbReference type="InterPro" id="IPR005025">
    <property type="entry name" value="FMN_Rdtase-like_dom"/>
</dbReference>
<feature type="compositionally biased region" description="Low complexity" evidence="3">
    <location>
        <begin position="47"/>
        <end position="58"/>
    </location>
</feature>
<reference evidence="6" key="2">
    <citation type="submission" date="2019-10" db="EMBL/GenBank/DDBJ databases">
        <title>Malate fermentation in French cider.</title>
        <authorList>
            <person name="Cousin F.J."/>
            <person name="Medina Fernandez S."/>
            <person name="Misery B."/>
            <person name="Laplace J.-M."/>
            <person name="Cretenet M."/>
        </authorList>
    </citation>
    <scope>NUCLEOTIDE SEQUENCE</scope>
    <source>
        <strain evidence="6">UCMA15901</strain>
    </source>
</reference>
<keyword evidence="4" id="KW-0472">Membrane</keyword>
<dbReference type="GO" id="GO:0016491">
    <property type="term" value="F:oxidoreductase activity"/>
    <property type="evidence" value="ECO:0007669"/>
    <property type="project" value="InterPro"/>
</dbReference>